<dbReference type="Pfam" id="PF00230">
    <property type="entry name" value="MIP"/>
    <property type="match status" value="1"/>
</dbReference>
<keyword evidence="11" id="KW-1185">Reference proteome</keyword>
<evidence type="ECO:0000256" key="9">
    <source>
        <dbReference type="SAM" id="Phobius"/>
    </source>
</evidence>
<feature type="transmembrane region" description="Helical" evidence="9">
    <location>
        <begin position="271"/>
        <end position="290"/>
    </location>
</feature>
<protein>
    <submittedName>
        <fullName evidence="10">Aquaporin-9</fullName>
    </submittedName>
</protein>
<sequence>MGGGGEEGACPGDTIQQEAPHVRNRFTASTNSFRLSMDKLGEKLRIKHELGRALLGEFVGTAVLLLLINSIVAQSVLSRGKVNEMINLNIGIGLAIAFAVAICAKLSGGHVNPAVSLMFMTFGQLTPIAFVLYTLAQTAGAFFGSAFAFLVYFDAIDDFDGGVRHVIGPKATASIFASYPAGYLSAFNGLIDQIVATAIFCLLIAHITDKRNSYPSWTQPLLIGASFAMIGTAFGLNCGYPVNPARDLGPRLFTLIIGYGADVFSYRDYSWFWVPIVGPFIGAVIGACLYQLAIGIHTPSDPIETEVRKYDVATSQELKPLTATDKATIEP</sequence>
<comment type="similarity">
    <text evidence="2 8">Belongs to the MIP/aquaporin (TC 1.A.8) family.</text>
</comment>
<evidence type="ECO:0000313" key="10">
    <source>
        <dbReference type="EMBL" id="KHN81264.1"/>
    </source>
</evidence>
<name>A0A0B2VIS7_TOXCA</name>
<evidence type="ECO:0000256" key="8">
    <source>
        <dbReference type="RuleBase" id="RU000477"/>
    </source>
</evidence>
<dbReference type="PANTHER" id="PTHR43829:SF9">
    <property type="entry name" value="AQUAPORIN-9"/>
    <property type="match status" value="1"/>
</dbReference>
<keyword evidence="3 8" id="KW-0813">Transport</keyword>
<keyword evidence="4 8" id="KW-0812">Transmembrane</keyword>
<keyword evidence="5 9" id="KW-1133">Transmembrane helix</keyword>
<feature type="transmembrane region" description="Helical" evidence="9">
    <location>
        <begin position="85"/>
        <end position="107"/>
    </location>
</feature>
<dbReference type="GO" id="GO:0016323">
    <property type="term" value="C:basolateral plasma membrane"/>
    <property type="evidence" value="ECO:0007669"/>
    <property type="project" value="TreeGrafter"/>
</dbReference>
<dbReference type="PANTHER" id="PTHR43829">
    <property type="entry name" value="AQUAPORIN OR AQUAGLYCEROPORIN RELATED"/>
    <property type="match status" value="1"/>
</dbReference>
<comment type="function">
    <text evidence="7">Aquaglyceroporin that may modulate the water content and osmolytes during anhydrobiosis.</text>
</comment>
<evidence type="ECO:0000256" key="6">
    <source>
        <dbReference type="ARBA" id="ARBA00023136"/>
    </source>
</evidence>
<dbReference type="InterPro" id="IPR000425">
    <property type="entry name" value="MIP"/>
</dbReference>
<keyword evidence="6 9" id="KW-0472">Membrane</keyword>
<evidence type="ECO:0000256" key="5">
    <source>
        <dbReference type="ARBA" id="ARBA00022989"/>
    </source>
</evidence>
<dbReference type="GO" id="GO:0015250">
    <property type="term" value="F:water channel activity"/>
    <property type="evidence" value="ECO:0007669"/>
    <property type="project" value="TreeGrafter"/>
</dbReference>
<comment type="caution">
    <text evidence="10">The sequence shown here is derived from an EMBL/GenBank/DDBJ whole genome shotgun (WGS) entry which is preliminary data.</text>
</comment>
<dbReference type="PRINTS" id="PR00783">
    <property type="entry name" value="MINTRINSICP"/>
</dbReference>
<evidence type="ECO:0000256" key="2">
    <source>
        <dbReference type="ARBA" id="ARBA00006175"/>
    </source>
</evidence>
<dbReference type="OMA" id="VHIGFTL"/>
<dbReference type="CDD" id="cd00333">
    <property type="entry name" value="MIP"/>
    <property type="match status" value="1"/>
</dbReference>
<feature type="transmembrane region" description="Helical" evidence="9">
    <location>
        <begin position="53"/>
        <end position="73"/>
    </location>
</feature>
<dbReference type="Gene3D" id="1.20.1080.10">
    <property type="entry name" value="Glycerol uptake facilitator protein"/>
    <property type="match status" value="1"/>
</dbReference>
<dbReference type="EMBL" id="JPKZ01001548">
    <property type="protein sequence ID" value="KHN81264.1"/>
    <property type="molecule type" value="Genomic_DNA"/>
</dbReference>
<dbReference type="InterPro" id="IPR023271">
    <property type="entry name" value="Aquaporin-like"/>
</dbReference>
<comment type="subcellular location">
    <subcellularLocation>
        <location evidence="1">Membrane</location>
        <topology evidence="1">Multi-pass membrane protein</topology>
    </subcellularLocation>
</comment>
<evidence type="ECO:0000313" key="11">
    <source>
        <dbReference type="Proteomes" id="UP000031036"/>
    </source>
</evidence>
<feature type="transmembrane region" description="Helical" evidence="9">
    <location>
        <begin position="190"/>
        <end position="208"/>
    </location>
</feature>
<dbReference type="SUPFAM" id="SSF81338">
    <property type="entry name" value="Aquaporin-like"/>
    <property type="match status" value="1"/>
</dbReference>
<evidence type="ECO:0000256" key="3">
    <source>
        <dbReference type="ARBA" id="ARBA00022448"/>
    </source>
</evidence>
<feature type="transmembrane region" description="Helical" evidence="9">
    <location>
        <begin position="128"/>
        <end position="153"/>
    </location>
</feature>
<evidence type="ECO:0000256" key="7">
    <source>
        <dbReference type="ARBA" id="ARBA00045280"/>
    </source>
</evidence>
<accession>A0A0B2VIS7</accession>
<dbReference type="Proteomes" id="UP000031036">
    <property type="component" value="Unassembled WGS sequence"/>
</dbReference>
<evidence type="ECO:0000256" key="4">
    <source>
        <dbReference type="ARBA" id="ARBA00022692"/>
    </source>
</evidence>
<dbReference type="OrthoDB" id="3222at2759"/>
<dbReference type="AlphaFoldDB" id="A0A0B2VIS7"/>
<reference evidence="10 11" key="1">
    <citation type="submission" date="2014-11" db="EMBL/GenBank/DDBJ databases">
        <title>Genetic blueprint of the zoonotic pathogen Toxocara canis.</title>
        <authorList>
            <person name="Zhu X.-Q."/>
            <person name="Korhonen P.K."/>
            <person name="Cai H."/>
            <person name="Young N.D."/>
            <person name="Nejsum P."/>
            <person name="von Samson-Himmelstjerna G."/>
            <person name="Boag P.R."/>
            <person name="Tan P."/>
            <person name="Li Q."/>
            <person name="Min J."/>
            <person name="Yang Y."/>
            <person name="Wang X."/>
            <person name="Fang X."/>
            <person name="Hall R.S."/>
            <person name="Hofmann A."/>
            <person name="Sternberg P.W."/>
            <person name="Jex A.R."/>
            <person name="Gasser R.B."/>
        </authorList>
    </citation>
    <scope>NUCLEOTIDE SEQUENCE [LARGE SCALE GENOMIC DNA]</scope>
    <source>
        <strain evidence="10">PN_DK_2014</strain>
    </source>
</reference>
<gene>
    <name evidence="10" type="primary">AQP9</name>
    <name evidence="10" type="ORF">Tcan_07141</name>
</gene>
<feature type="transmembrane region" description="Helical" evidence="9">
    <location>
        <begin position="220"/>
        <end position="242"/>
    </location>
</feature>
<evidence type="ECO:0000256" key="1">
    <source>
        <dbReference type="ARBA" id="ARBA00004141"/>
    </source>
</evidence>
<dbReference type="STRING" id="6265.A0A0B2VIS7"/>
<organism evidence="10 11">
    <name type="scientific">Toxocara canis</name>
    <name type="common">Canine roundworm</name>
    <dbReference type="NCBI Taxonomy" id="6265"/>
    <lineage>
        <taxon>Eukaryota</taxon>
        <taxon>Metazoa</taxon>
        <taxon>Ecdysozoa</taxon>
        <taxon>Nematoda</taxon>
        <taxon>Chromadorea</taxon>
        <taxon>Rhabditida</taxon>
        <taxon>Spirurina</taxon>
        <taxon>Ascaridomorpha</taxon>
        <taxon>Ascaridoidea</taxon>
        <taxon>Toxocaridae</taxon>
        <taxon>Toxocara</taxon>
    </lineage>
</organism>
<proteinExistence type="inferred from homology"/>
<dbReference type="GO" id="GO:0015254">
    <property type="term" value="F:glycerol channel activity"/>
    <property type="evidence" value="ECO:0007669"/>
    <property type="project" value="TreeGrafter"/>
</dbReference>
<dbReference type="InterPro" id="IPR050363">
    <property type="entry name" value="MIP/Aquaporin"/>
</dbReference>